<keyword evidence="3" id="KW-1185">Reference proteome</keyword>
<dbReference type="EMBL" id="AVOT02006271">
    <property type="protein sequence ID" value="MBW0481162.1"/>
    <property type="molecule type" value="Genomic_DNA"/>
</dbReference>
<evidence type="ECO:0000313" key="3">
    <source>
        <dbReference type="Proteomes" id="UP000765509"/>
    </source>
</evidence>
<reference evidence="2" key="1">
    <citation type="submission" date="2021-03" db="EMBL/GenBank/DDBJ databases">
        <title>Draft genome sequence of rust myrtle Austropuccinia psidii MF-1, a brazilian biotype.</title>
        <authorList>
            <person name="Quecine M.C."/>
            <person name="Pachon D.M.R."/>
            <person name="Bonatelli M.L."/>
            <person name="Correr F.H."/>
            <person name="Franceschini L.M."/>
            <person name="Leite T.F."/>
            <person name="Margarido G.R.A."/>
            <person name="Almeida C.A."/>
            <person name="Ferrarezi J.A."/>
            <person name="Labate C.A."/>
        </authorList>
    </citation>
    <scope>NUCLEOTIDE SEQUENCE</scope>
    <source>
        <strain evidence="2">MF-1</strain>
    </source>
</reference>
<organism evidence="2 3">
    <name type="scientific">Austropuccinia psidii MF-1</name>
    <dbReference type="NCBI Taxonomy" id="1389203"/>
    <lineage>
        <taxon>Eukaryota</taxon>
        <taxon>Fungi</taxon>
        <taxon>Dikarya</taxon>
        <taxon>Basidiomycota</taxon>
        <taxon>Pucciniomycotina</taxon>
        <taxon>Pucciniomycetes</taxon>
        <taxon>Pucciniales</taxon>
        <taxon>Sphaerophragmiaceae</taxon>
        <taxon>Austropuccinia</taxon>
    </lineage>
</organism>
<dbReference type="Proteomes" id="UP000765509">
    <property type="component" value="Unassembled WGS sequence"/>
</dbReference>
<gene>
    <name evidence="2" type="ORF">O181_020877</name>
</gene>
<accession>A0A9Q3CCG9</accession>
<comment type="caution">
    <text evidence="2">The sequence shown here is derived from an EMBL/GenBank/DDBJ whole genome shotgun (WGS) entry which is preliminary data.</text>
</comment>
<name>A0A9Q3CCG9_9BASI</name>
<feature type="compositionally biased region" description="Polar residues" evidence="1">
    <location>
        <begin position="59"/>
        <end position="69"/>
    </location>
</feature>
<feature type="compositionally biased region" description="Polar residues" evidence="1">
    <location>
        <begin position="17"/>
        <end position="32"/>
    </location>
</feature>
<proteinExistence type="predicted"/>
<protein>
    <submittedName>
        <fullName evidence="2">Uncharacterized protein</fullName>
    </submittedName>
</protein>
<dbReference type="AlphaFoldDB" id="A0A9Q3CCG9"/>
<evidence type="ECO:0000256" key="1">
    <source>
        <dbReference type="SAM" id="MobiDB-lite"/>
    </source>
</evidence>
<evidence type="ECO:0000313" key="2">
    <source>
        <dbReference type="EMBL" id="MBW0481162.1"/>
    </source>
</evidence>
<feature type="region of interest" description="Disordered" evidence="1">
    <location>
        <begin position="1"/>
        <end position="84"/>
    </location>
</feature>
<sequence>MQDIEEQWSLKEHIMTPSGSQGIGQTNSPVSSHHSESRKSRAKNHHSSQFQEFSRRRQASNSKNKTALSQRKKESDPMIQNLLE</sequence>